<reference evidence="2" key="1">
    <citation type="journal article" date="2015" name="Nature">
        <title>Complex archaea that bridge the gap between prokaryotes and eukaryotes.</title>
        <authorList>
            <person name="Spang A."/>
            <person name="Saw J.H."/>
            <person name="Jorgensen S.L."/>
            <person name="Zaremba-Niedzwiedzka K."/>
            <person name="Martijn J."/>
            <person name="Lind A.E."/>
            <person name="van Eijk R."/>
            <person name="Schleper C."/>
            <person name="Guy L."/>
            <person name="Ettema T.J."/>
        </authorList>
    </citation>
    <scope>NUCLEOTIDE SEQUENCE</scope>
</reference>
<accession>A0A0F8YU29</accession>
<feature type="non-terminal residue" evidence="2">
    <location>
        <position position="1"/>
    </location>
</feature>
<evidence type="ECO:0000259" key="1">
    <source>
        <dbReference type="Pfam" id="PF18909"/>
    </source>
</evidence>
<protein>
    <recommendedName>
        <fullName evidence="1">dATP/dGTP diphosphohydrolase N-terminal domain-containing protein</fullName>
    </recommendedName>
</protein>
<dbReference type="EMBL" id="LAZR01067484">
    <property type="protein sequence ID" value="KKK51491.1"/>
    <property type="molecule type" value="Genomic_DNA"/>
</dbReference>
<feature type="domain" description="dATP/dGTP diphosphohydrolase N-terminal" evidence="1">
    <location>
        <begin position="3"/>
        <end position="61"/>
    </location>
</feature>
<sequence>TWLGKGAEKYAPRNWEKGIPFSICVGKLQRHLAEYMMGKTDEPHLDAVGFWWHALTHYEKMIELGKLPASLNDLPMYEKKFVVPAGWVVEHNTCLGDYCGWYVCKKEKHGMYLRKDLQLYHRGGTDFSSSQHGYGEAPGYWPTKEAAKDALQQYLAKENS</sequence>
<organism evidence="2">
    <name type="scientific">marine sediment metagenome</name>
    <dbReference type="NCBI Taxonomy" id="412755"/>
    <lineage>
        <taxon>unclassified sequences</taxon>
        <taxon>metagenomes</taxon>
        <taxon>ecological metagenomes</taxon>
    </lineage>
</organism>
<proteinExistence type="predicted"/>
<gene>
    <name evidence="2" type="ORF">LCGC14_3114400</name>
</gene>
<dbReference type="AlphaFoldDB" id="A0A0F8YU29"/>
<name>A0A0F8YU29_9ZZZZ</name>
<dbReference type="Pfam" id="PF18909">
    <property type="entry name" value="dGTP_diPhyd_N"/>
    <property type="match status" value="1"/>
</dbReference>
<dbReference type="InterPro" id="IPR044038">
    <property type="entry name" value="dATP/dGTP_diPOhydrolase_N"/>
</dbReference>
<evidence type="ECO:0000313" key="2">
    <source>
        <dbReference type="EMBL" id="KKK51491.1"/>
    </source>
</evidence>
<comment type="caution">
    <text evidence="2">The sequence shown here is derived from an EMBL/GenBank/DDBJ whole genome shotgun (WGS) entry which is preliminary data.</text>
</comment>